<dbReference type="Ensembl" id="ENSNFUT00015041176.1">
    <property type="protein sequence ID" value="ENSNFUP00015039454.1"/>
    <property type="gene ID" value="ENSNFUG00015018999.1"/>
</dbReference>
<dbReference type="PANTHER" id="PTHR16181:SF29">
    <property type="entry name" value="PROTEIN FAM83A-RELATED"/>
    <property type="match status" value="1"/>
</dbReference>
<dbReference type="PANTHER" id="PTHR16181">
    <property type="entry name" value="PROTEIN FAM83A-RELATED"/>
    <property type="match status" value="1"/>
</dbReference>
<keyword evidence="4" id="KW-1185">Reference proteome</keyword>
<protein>
    <recommendedName>
        <fullName evidence="2">Scaffolding anchor of CK1 domain-containing protein</fullName>
    </recommendedName>
</protein>
<evidence type="ECO:0000313" key="4">
    <source>
        <dbReference type="Proteomes" id="UP000694548"/>
    </source>
</evidence>
<evidence type="ECO:0000313" key="3">
    <source>
        <dbReference type="Ensembl" id="ENSNFUP00015039454.1"/>
    </source>
</evidence>
<organism evidence="3 4">
    <name type="scientific">Nothobranchius furzeri</name>
    <name type="common">Turquoise killifish</name>
    <dbReference type="NCBI Taxonomy" id="105023"/>
    <lineage>
        <taxon>Eukaryota</taxon>
        <taxon>Metazoa</taxon>
        <taxon>Chordata</taxon>
        <taxon>Craniata</taxon>
        <taxon>Vertebrata</taxon>
        <taxon>Euteleostomi</taxon>
        <taxon>Actinopterygii</taxon>
        <taxon>Neopterygii</taxon>
        <taxon>Teleostei</taxon>
        <taxon>Neoteleostei</taxon>
        <taxon>Acanthomorphata</taxon>
        <taxon>Ovalentaria</taxon>
        <taxon>Atherinomorphae</taxon>
        <taxon>Cyprinodontiformes</taxon>
        <taxon>Nothobranchiidae</taxon>
        <taxon>Nothobranchius</taxon>
    </lineage>
</organism>
<dbReference type="InterPro" id="IPR050944">
    <property type="entry name" value="FAM83"/>
</dbReference>
<dbReference type="SUPFAM" id="SSF56024">
    <property type="entry name" value="Phospholipase D/nuclease"/>
    <property type="match status" value="1"/>
</dbReference>
<dbReference type="AlphaFoldDB" id="A0A8C6P7U3"/>
<dbReference type="Gene3D" id="3.30.870.10">
    <property type="entry name" value="Endonuclease Chain A"/>
    <property type="match status" value="1"/>
</dbReference>
<evidence type="ECO:0000259" key="2">
    <source>
        <dbReference type="Pfam" id="PF07894"/>
    </source>
</evidence>
<proteinExistence type="inferred from homology"/>
<dbReference type="GO" id="GO:0007165">
    <property type="term" value="P:signal transduction"/>
    <property type="evidence" value="ECO:0007669"/>
    <property type="project" value="TreeGrafter"/>
</dbReference>
<dbReference type="Pfam" id="PF07894">
    <property type="entry name" value="SACK1"/>
    <property type="match status" value="1"/>
</dbReference>
<name>A0A8C6P7U3_NOTFU</name>
<reference evidence="3" key="3">
    <citation type="submission" date="2025-09" db="UniProtKB">
        <authorList>
            <consortium name="Ensembl"/>
        </authorList>
    </citation>
    <scope>IDENTIFICATION</scope>
</reference>
<reference evidence="3" key="1">
    <citation type="submission" date="2014-08" db="EMBL/GenBank/DDBJ databases">
        <authorList>
            <person name="Senf B."/>
            <person name="Petzold A."/>
            <person name="Downie B.R."/>
            <person name="Koch P."/>
            <person name="Platzer M."/>
        </authorList>
    </citation>
    <scope>NUCLEOTIDE SEQUENCE [LARGE SCALE GENOMIC DNA]</scope>
    <source>
        <strain evidence="3">GRZ</strain>
    </source>
</reference>
<dbReference type="GO" id="GO:0019901">
    <property type="term" value="F:protein kinase binding"/>
    <property type="evidence" value="ECO:0007669"/>
    <property type="project" value="TreeGrafter"/>
</dbReference>
<dbReference type="InterPro" id="IPR012461">
    <property type="entry name" value="SACK1"/>
</dbReference>
<reference evidence="3" key="2">
    <citation type="submission" date="2025-08" db="UniProtKB">
        <authorList>
            <consortium name="Ensembl"/>
        </authorList>
    </citation>
    <scope>IDENTIFICATION</scope>
</reference>
<feature type="domain" description="Scaffolding anchor of CK1" evidence="2">
    <location>
        <begin position="2"/>
        <end position="170"/>
    </location>
</feature>
<accession>A0A8C6P7U3</accession>
<sequence>MDLGWPDSDSYRGVTRTSVYTQPPLDGQVHIKEVVRKTIAQAQKVIAVVMDLFTDADIFRDLLDACFKRKVSVYILLERTNLPHFLSMCQRANMHAGHLKVTEFYTRNCTKVRGQMGHRFMFVDGDKAVSGSYSFTWMSSRLDSNLITVITGQTVDVFDKLFRFLYLSSTAVDLHQVATKPEPEPESRPQVAAVAPPSAAVARKMYNPKYALVALSNPSPT</sequence>
<comment type="similarity">
    <text evidence="1">Belongs to the FAM83 family.</text>
</comment>
<evidence type="ECO:0000256" key="1">
    <source>
        <dbReference type="ARBA" id="ARBA00006937"/>
    </source>
</evidence>
<dbReference type="GeneTree" id="ENSGT00940000157932"/>
<dbReference type="Proteomes" id="UP000694548">
    <property type="component" value="Chromosome sgr03"/>
</dbReference>